<sequence length="83" mass="9139">MRKPVDRAEQAVPDAFRVEFVVAHDRHEVALAQLQQLDQPMFDFNIAMAACFTQAGRIGQRASTMIVKAAQEWGNISGSHGNG</sequence>
<reference evidence="2" key="1">
    <citation type="journal article" date="2019" name="Int. J. Syst. Evol. Microbiol.">
        <title>The Global Catalogue of Microorganisms (GCM) 10K type strain sequencing project: providing services to taxonomists for standard genome sequencing and annotation.</title>
        <authorList>
            <consortium name="The Broad Institute Genomics Platform"/>
            <consortium name="The Broad Institute Genome Sequencing Center for Infectious Disease"/>
            <person name="Wu L."/>
            <person name="Ma J."/>
        </authorList>
    </citation>
    <scope>NUCLEOTIDE SEQUENCE [LARGE SCALE GENOMIC DNA]</scope>
    <source>
        <strain evidence="2">CGMCC 1.15103</strain>
    </source>
</reference>
<dbReference type="EMBL" id="BMHL01000005">
    <property type="protein sequence ID" value="GGC42845.1"/>
    <property type="molecule type" value="Genomic_DNA"/>
</dbReference>
<comment type="caution">
    <text evidence="1">The sequence shown here is derived from an EMBL/GenBank/DDBJ whole genome shotgun (WGS) entry which is preliminary data.</text>
</comment>
<keyword evidence="2" id="KW-1185">Reference proteome</keyword>
<protein>
    <submittedName>
        <fullName evidence="1">Uncharacterized protein</fullName>
    </submittedName>
</protein>
<dbReference type="Proteomes" id="UP000602004">
    <property type="component" value="Unassembled WGS sequence"/>
</dbReference>
<gene>
    <name evidence="1" type="ORF">GCM10011400_32240</name>
</gene>
<accession>A0ABQ1MQE4</accession>
<evidence type="ECO:0000313" key="2">
    <source>
        <dbReference type="Proteomes" id="UP000602004"/>
    </source>
</evidence>
<proteinExistence type="predicted"/>
<evidence type="ECO:0000313" key="1">
    <source>
        <dbReference type="EMBL" id="GGC42845.1"/>
    </source>
</evidence>
<name>A0ABQ1MQE4_9BURK</name>
<organism evidence="1 2">
    <name type="scientific">Paraburkholderia caffeinilytica</name>
    <dbReference type="NCBI Taxonomy" id="1761016"/>
    <lineage>
        <taxon>Bacteria</taxon>
        <taxon>Pseudomonadati</taxon>
        <taxon>Pseudomonadota</taxon>
        <taxon>Betaproteobacteria</taxon>
        <taxon>Burkholderiales</taxon>
        <taxon>Burkholderiaceae</taxon>
        <taxon>Paraburkholderia</taxon>
    </lineage>
</organism>